<feature type="region of interest" description="Disordered" evidence="1">
    <location>
        <begin position="131"/>
        <end position="151"/>
    </location>
</feature>
<dbReference type="OrthoDB" id="5298777at2"/>
<evidence type="ECO:0000259" key="4">
    <source>
        <dbReference type="SMART" id="SM00978"/>
    </source>
</evidence>
<dbReference type="Pfam" id="PF04280">
    <property type="entry name" value="Tim44"/>
    <property type="match status" value="1"/>
</dbReference>
<dbReference type="PANTHER" id="PTHR41542">
    <property type="entry name" value="BLL5807 PROTEIN"/>
    <property type="match status" value="1"/>
</dbReference>
<evidence type="ECO:0000256" key="1">
    <source>
        <dbReference type="SAM" id="MobiDB-lite"/>
    </source>
</evidence>
<dbReference type="AlphaFoldDB" id="A0A1T4USC0"/>
<evidence type="ECO:0000256" key="3">
    <source>
        <dbReference type="SAM" id="SignalP"/>
    </source>
</evidence>
<proteinExistence type="predicted"/>
<keyword evidence="2" id="KW-0812">Transmembrane</keyword>
<name>A0A1T4USC0_9GAMM</name>
<feature type="compositionally biased region" description="Low complexity" evidence="1">
    <location>
        <begin position="131"/>
        <end position="148"/>
    </location>
</feature>
<feature type="chain" id="PRO_5012639950" evidence="3">
    <location>
        <begin position="22"/>
        <end position="301"/>
    </location>
</feature>
<dbReference type="PANTHER" id="PTHR41542:SF1">
    <property type="entry name" value="BLL5807 PROTEIN"/>
    <property type="match status" value="1"/>
</dbReference>
<keyword evidence="3" id="KW-0732">Signal</keyword>
<dbReference type="RefSeq" id="WP_078752717.1">
    <property type="nucleotide sequence ID" value="NZ_FUXU01000027.1"/>
</dbReference>
<keyword evidence="2" id="KW-0472">Membrane</keyword>
<organism evidence="5 6">
    <name type="scientific">Enterovibrio nigricans DSM 22720</name>
    <dbReference type="NCBI Taxonomy" id="1121868"/>
    <lineage>
        <taxon>Bacteria</taxon>
        <taxon>Pseudomonadati</taxon>
        <taxon>Pseudomonadota</taxon>
        <taxon>Gammaproteobacteria</taxon>
        <taxon>Vibrionales</taxon>
        <taxon>Vibrionaceae</taxon>
        <taxon>Enterovibrio</taxon>
    </lineage>
</organism>
<evidence type="ECO:0000256" key="2">
    <source>
        <dbReference type="SAM" id="Phobius"/>
    </source>
</evidence>
<keyword evidence="6" id="KW-1185">Reference proteome</keyword>
<protein>
    <submittedName>
        <fullName evidence="5">Predicted lipid-binding transport protein, Tim44 family</fullName>
    </submittedName>
</protein>
<dbReference type="Proteomes" id="UP000190162">
    <property type="component" value="Unassembled WGS sequence"/>
</dbReference>
<feature type="compositionally biased region" description="Polar residues" evidence="1">
    <location>
        <begin position="44"/>
        <end position="53"/>
    </location>
</feature>
<sequence length="301" mass="33242">MKRFFSLFALMFVMVVSAPHAEAKKFGGGKSFGKSFKTAPAPKSQPTNTNTLNKKSDPSSAAKSSSKKGLMGGLLGGLLAGGLIAAMFGGAFDGFQMMDFLIIAVIAFVLFKIFKSLMAAKNGAISQHNKQAYAGGQQQQPEQSQQKGYYHEQPQFRESAAATSSTGGFGAVNNDVPFNFPPDFDMSGFVNGAREHYRILQGAWNHNQLETIQEYVTPELYNDLAEERRKLDGEQHTEVMYVDAEIVRADYDSNRAQLSLQFSGRYSDRQEGVEDDITDIWHLERDMTRPNAPWLIVGIQA</sequence>
<feature type="signal peptide" evidence="3">
    <location>
        <begin position="1"/>
        <end position="21"/>
    </location>
</feature>
<evidence type="ECO:0000313" key="6">
    <source>
        <dbReference type="Proteomes" id="UP000190162"/>
    </source>
</evidence>
<feature type="compositionally biased region" description="Low complexity" evidence="1">
    <location>
        <begin position="58"/>
        <end position="68"/>
    </location>
</feature>
<dbReference type="InterPro" id="IPR032710">
    <property type="entry name" value="NTF2-like_dom_sf"/>
</dbReference>
<feature type="transmembrane region" description="Helical" evidence="2">
    <location>
        <begin position="100"/>
        <end position="120"/>
    </location>
</feature>
<dbReference type="SUPFAM" id="SSF54427">
    <property type="entry name" value="NTF2-like"/>
    <property type="match status" value="1"/>
</dbReference>
<evidence type="ECO:0000313" key="5">
    <source>
        <dbReference type="EMBL" id="SKA55536.1"/>
    </source>
</evidence>
<dbReference type="Gene3D" id="3.10.450.240">
    <property type="match status" value="1"/>
</dbReference>
<gene>
    <name evidence="5" type="ORF">SAMN02745132_02372</name>
</gene>
<accession>A0A1T4USC0</accession>
<feature type="region of interest" description="Disordered" evidence="1">
    <location>
        <begin position="37"/>
        <end position="68"/>
    </location>
</feature>
<keyword evidence="2" id="KW-1133">Transmembrane helix</keyword>
<reference evidence="6" key="1">
    <citation type="submission" date="2017-02" db="EMBL/GenBank/DDBJ databases">
        <authorList>
            <person name="Varghese N."/>
            <person name="Submissions S."/>
        </authorList>
    </citation>
    <scope>NUCLEOTIDE SEQUENCE [LARGE SCALE GENOMIC DNA]</scope>
    <source>
        <strain evidence="6">DSM 22720</strain>
    </source>
</reference>
<feature type="domain" description="Tim44-like" evidence="4">
    <location>
        <begin position="170"/>
        <end position="301"/>
    </location>
</feature>
<feature type="transmembrane region" description="Helical" evidence="2">
    <location>
        <begin position="69"/>
        <end position="88"/>
    </location>
</feature>
<dbReference type="InterPro" id="IPR007379">
    <property type="entry name" value="Tim44-like_dom"/>
</dbReference>
<dbReference type="EMBL" id="FUXU01000027">
    <property type="protein sequence ID" value="SKA55536.1"/>
    <property type="molecule type" value="Genomic_DNA"/>
</dbReference>
<dbReference type="SMART" id="SM00978">
    <property type="entry name" value="Tim44"/>
    <property type="match status" value="1"/>
</dbReference>